<dbReference type="Pfam" id="PF14253">
    <property type="entry name" value="AbiH"/>
    <property type="match status" value="1"/>
</dbReference>
<sequence>MNNLVIIGNGFDLAHGLKTSYTNFIENLIDRAFAERHSSAKKLGRILSIPKGIRNKDEIWGEIHKVRLDTSNTLNTLNTLLILHHLLIRTHLKCWCDIERAYFDLLLSIDSKGTIKYYDDVKKLNSDFLIIKQELDNYLSSQEVENCITGYETLLSYLCDYNSLVLNFNYTDTIERLYTNEVKSNRLVHIHGELKSDSNPMIFGFSANDSESLNLVDK</sequence>
<accession>A0A5J4QLZ0</accession>
<dbReference type="AlphaFoldDB" id="A0A5J4QLZ0"/>
<reference evidence="1" key="1">
    <citation type="submission" date="2019-03" db="EMBL/GenBank/DDBJ databases">
        <title>Single cell metagenomics reveals metabolic interactions within the superorganism composed of flagellate Streblomastix strix and complex community of Bacteroidetes bacteria on its surface.</title>
        <authorList>
            <person name="Treitli S.C."/>
            <person name="Kolisko M."/>
            <person name="Husnik F."/>
            <person name="Keeling P."/>
            <person name="Hampl V."/>
        </authorList>
    </citation>
    <scope>NUCLEOTIDE SEQUENCE</scope>
    <source>
        <strain evidence="1">STM</strain>
    </source>
</reference>
<protein>
    <recommendedName>
        <fullName evidence="2">Bacteriophage abortive infection AbiH</fullName>
    </recommendedName>
</protein>
<name>A0A5J4QLZ0_9ZZZZ</name>
<gene>
    <name evidence="1" type="ORF">EZS27_027635</name>
</gene>
<evidence type="ECO:0008006" key="2">
    <source>
        <dbReference type="Google" id="ProtNLM"/>
    </source>
</evidence>
<comment type="caution">
    <text evidence="1">The sequence shown here is derived from an EMBL/GenBank/DDBJ whole genome shotgun (WGS) entry which is preliminary data.</text>
</comment>
<proteinExistence type="predicted"/>
<organism evidence="1">
    <name type="scientific">termite gut metagenome</name>
    <dbReference type="NCBI Taxonomy" id="433724"/>
    <lineage>
        <taxon>unclassified sequences</taxon>
        <taxon>metagenomes</taxon>
        <taxon>organismal metagenomes</taxon>
    </lineage>
</organism>
<evidence type="ECO:0000313" key="1">
    <source>
        <dbReference type="EMBL" id="KAA6322866.1"/>
    </source>
</evidence>
<dbReference type="EMBL" id="SNRY01002940">
    <property type="protein sequence ID" value="KAA6322866.1"/>
    <property type="molecule type" value="Genomic_DNA"/>
</dbReference>
<dbReference type="InterPro" id="IPR025935">
    <property type="entry name" value="AbiH"/>
</dbReference>
<feature type="non-terminal residue" evidence="1">
    <location>
        <position position="218"/>
    </location>
</feature>